<dbReference type="InterPro" id="IPR001895">
    <property type="entry name" value="RASGEF_cat_dom"/>
</dbReference>
<comment type="caution">
    <text evidence="8">The sequence shown here is derived from an EMBL/GenBank/DDBJ whole genome shotgun (WGS) entry which is preliminary data.</text>
</comment>
<evidence type="ECO:0000313" key="9">
    <source>
        <dbReference type="Proteomes" id="UP001249851"/>
    </source>
</evidence>
<dbReference type="Gene3D" id="1.20.900.10">
    <property type="entry name" value="Dbl homology (DH) domain"/>
    <property type="match status" value="1"/>
</dbReference>
<feature type="compositionally biased region" description="Polar residues" evidence="4">
    <location>
        <begin position="680"/>
        <end position="693"/>
    </location>
</feature>
<dbReference type="GO" id="GO:0007265">
    <property type="term" value="P:Ras protein signal transduction"/>
    <property type="evidence" value="ECO:0007669"/>
    <property type="project" value="TreeGrafter"/>
</dbReference>
<evidence type="ECO:0000256" key="3">
    <source>
        <dbReference type="SAM" id="Coils"/>
    </source>
</evidence>
<dbReference type="GO" id="GO:0005085">
    <property type="term" value="F:guanyl-nucleotide exchange factor activity"/>
    <property type="evidence" value="ECO:0007669"/>
    <property type="project" value="UniProtKB-KW"/>
</dbReference>
<evidence type="ECO:0000259" key="7">
    <source>
        <dbReference type="PROSITE" id="PS50010"/>
    </source>
</evidence>
<dbReference type="InterPro" id="IPR011993">
    <property type="entry name" value="PH-like_dom_sf"/>
</dbReference>
<dbReference type="InterPro" id="IPR008937">
    <property type="entry name" value="Ras-like_GEF"/>
</dbReference>
<reference evidence="8" key="1">
    <citation type="journal article" date="2023" name="G3 (Bethesda)">
        <title>Whole genome assembly and annotation of the endangered Caribbean coral Acropora cervicornis.</title>
        <authorList>
            <person name="Selwyn J.D."/>
            <person name="Vollmer S.V."/>
        </authorList>
    </citation>
    <scope>NUCLEOTIDE SEQUENCE</scope>
    <source>
        <strain evidence="8">K2</strain>
    </source>
</reference>
<evidence type="ECO:0000259" key="5">
    <source>
        <dbReference type="PROSITE" id="PS50003"/>
    </source>
</evidence>
<reference evidence="8" key="2">
    <citation type="journal article" date="2023" name="Science">
        <title>Genomic signatures of disease resistance in endangered staghorn corals.</title>
        <authorList>
            <person name="Vollmer S.V."/>
            <person name="Selwyn J.D."/>
            <person name="Despard B.A."/>
            <person name="Roesel C.L."/>
        </authorList>
    </citation>
    <scope>NUCLEOTIDE SEQUENCE</scope>
    <source>
        <strain evidence="8">K2</strain>
    </source>
</reference>
<feature type="region of interest" description="Disordered" evidence="4">
    <location>
        <begin position="939"/>
        <end position="976"/>
    </location>
</feature>
<feature type="compositionally biased region" description="Basic and acidic residues" evidence="4">
    <location>
        <begin position="856"/>
        <end position="869"/>
    </location>
</feature>
<gene>
    <name evidence="8" type="ORF">P5673_012084</name>
</gene>
<dbReference type="InterPro" id="IPR019804">
    <property type="entry name" value="Ras_G-nucl-exch_fac_CS"/>
</dbReference>
<feature type="compositionally biased region" description="Basic residues" evidence="4">
    <location>
        <begin position="870"/>
        <end position="879"/>
    </location>
</feature>
<dbReference type="PANTHER" id="PTHR23113:SF99">
    <property type="entry name" value="RASGEF DOMAIN-CONTAINING PROTEIN"/>
    <property type="match status" value="1"/>
</dbReference>
<dbReference type="Pfam" id="PF00621">
    <property type="entry name" value="RhoGEF"/>
    <property type="match status" value="1"/>
</dbReference>
<feature type="compositionally biased region" description="Low complexity" evidence="4">
    <location>
        <begin position="824"/>
        <end position="842"/>
    </location>
</feature>
<feature type="coiled-coil region" evidence="3">
    <location>
        <begin position="161"/>
        <end position="188"/>
    </location>
</feature>
<dbReference type="InterPro" id="IPR001849">
    <property type="entry name" value="PH_domain"/>
</dbReference>
<dbReference type="CDD" id="cd00160">
    <property type="entry name" value="RhoGEF"/>
    <property type="match status" value="1"/>
</dbReference>
<feature type="domain" description="Ras-GEF" evidence="6">
    <location>
        <begin position="1132"/>
        <end position="1360"/>
    </location>
</feature>
<dbReference type="SUPFAM" id="SSF48366">
    <property type="entry name" value="Ras GEF"/>
    <property type="match status" value="1"/>
</dbReference>
<evidence type="ECO:0000256" key="2">
    <source>
        <dbReference type="PROSITE-ProRule" id="PRU00168"/>
    </source>
</evidence>
<dbReference type="InterPro" id="IPR000048">
    <property type="entry name" value="IQ_motif_EF-hand-BS"/>
</dbReference>
<dbReference type="InterPro" id="IPR036964">
    <property type="entry name" value="RASGEF_cat_dom_sf"/>
</dbReference>
<dbReference type="PROSITE" id="PS50010">
    <property type="entry name" value="DH_2"/>
    <property type="match status" value="1"/>
</dbReference>
<dbReference type="SMART" id="SM00233">
    <property type="entry name" value="PH"/>
    <property type="match status" value="2"/>
</dbReference>
<organism evidence="8 9">
    <name type="scientific">Acropora cervicornis</name>
    <name type="common">Staghorn coral</name>
    <dbReference type="NCBI Taxonomy" id="6130"/>
    <lineage>
        <taxon>Eukaryota</taxon>
        <taxon>Metazoa</taxon>
        <taxon>Cnidaria</taxon>
        <taxon>Anthozoa</taxon>
        <taxon>Hexacorallia</taxon>
        <taxon>Scleractinia</taxon>
        <taxon>Astrocoeniina</taxon>
        <taxon>Acroporidae</taxon>
        <taxon>Acropora</taxon>
    </lineage>
</organism>
<proteinExistence type="predicted"/>
<feature type="compositionally biased region" description="Low complexity" evidence="4">
    <location>
        <begin position="957"/>
        <end position="975"/>
    </location>
</feature>
<feature type="region of interest" description="Disordered" evidence="4">
    <location>
        <begin position="810"/>
        <end position="927"/>
    </location>
</feature>
<dbReference type="EMBL" id="JARQWQ010000022">
    <property type="protein sequence ID" value="KAK2564616.1"/>
    <property type="molecule type" value="Genomic_DNA"/>
</dbReference>
<evidence type="ECO:0000256" key="4">
    <source>
        <dbReference type="SAM" id="MobiDB-lite"/>
    </source>
</evidence>
<evidence type="ECO:0000259" key="6">
    <source>
        <dbReference type="PROSITE" id="PS50009"/>
    </source>
</evidence>
<keyword evidence="1 2" id="KW-0344">Guanine-nucleotide releasing factor</keyword>
<feature type="compositionally biased region" description="Polar residues" evidence="4">
    <location>
        <begin position="946"/>
        <end position="956"/>
    </location>
</feature>
<dbReference type="SUPFAM" id="SSF48065">
    <property type="entry name" value="DBL homology domain (DH-domain)"/>
    <property type="match status" value="2"/>
</dbReference>
<dbReference type="Pfam" id="PF00169">
    <property type="entry name" value="PH"/>
    <property type="match status" value="1"/>
</dbReference>
<dbReference type="InterPro" id="IPR000219">
    <property type="entry name" value="DH_dom"/>
</dbReference>
<dbReference type="Gene3D" id="1.10.840.10">
    <property type="entry name" value="Ras guanine-nucleotide exchange factors catalytic domain"/>
    <property type="match status" value="1"/>
</dbReference>
<evidence type="ECO:0000313" key="8">
    <source>
        <dbReference type="EMBL" id="KAK2564616.1"/>
    </source>
</evidence>
<dbReference type="SUPFAM" id="SSF50729">
    <property type="entry name" value="PH domain-like"/>
    <property type="match status" value="1"/>
</dbReference>
<dbReference type="SMART" id="SM00015">
    <property type="entry name" value="IQ"/>
    <property type="match status" value="1"/>
</dbReference>
<name>A0AAD9V7X5_ACRCE</name>
<sequence length="1374" mass="154534">MPAPVRISEEQLKHLVSLAKHDFSISGRVYIKNHENSGKWVQRWCALYQNFMFYFENEDSTKLSGAIYLEHAVCERLCLTNLKDSENQNCFSIGTPTVDGQQQFILRTNTDDECVAWIEAISNCSFAELQSEKEELRKKYIHVMQIFESEKTAKWQLLQQCEEQGQSVSSLKAEVAALRKQKTAEAREEESEEIRNIKKVQSLIRGWLCRRRWHSIVQNYIRSPHAESMRQRNSLCFQLVETESEYVQNLSTLVSCFFRPLKMAASSKKPPLSHEEVSCIFLNSETILFLHQIFLKGLHTRLESWPTLVLGDLFDMLLPMLSIYQEYVRNHHYSLQTLAECKQRPAFHRLLKLYEEKPACSGRTLEYFLTAPMHRVGQKSQEGTLYTRAEIKGFVFSPEVLQKTEAVDSAYRIYGMLAKDFTVPAYIITLHDLLALTPHNHVERNTLEYAQSVLEELSTVMHDEVSETENIRKNLSIERQIVEGCDMLLDVNQIFIRQESRKFKTFGGLSLKPSEVRKETNGSNISLADATLVDDCFQVEDAESIFYGVRGNQELDLDELTFKLIVRSRDKPDSGSPYTVTLMAPSPQEKAEWTSDISQCIENLSMMAEDDTVSVSSRLSLASVRSDPKLFTDDTDIKYCKALNCCKLPKVCGSKFFGEQKNSSPSQSISITVSDVKMPSDNQAEACTPSETAGLTPDRLCPSNYHSYRRHSSPSALGETAAFDFPESTIDQPQSPGEDSPGPIRHESLRNHSSPFLARGNIRTRAQSSSSDFVSTGATHNKLNMETNSKLSTSPVEDVFCDLKFELQAPPKQRPNRRSRALTPSGSVLSSENPSSGSSSVHSTEEKTKRTTTNTTDKELSLQDYEKVSQKTKSHRRRSSPSGCRDRGSTETPPVSCLGIVADAGSQTPEISREKQSNKRSGSPCKLYKIVKDAEERVMSLKSQRRSSPPMTTSYASPKSPVSPISSPRSPLSPSANTVSAGVVVTSSIPARRRSSISSAAAAFAAATAGASPSYAATSPTRFRFGQNIRELLSANNHMATMRVLIVLRHWVTKHPEDFEADHALKEQLVSSMNYILNGDGSTNLEQKFAAAIIKTLERKHEELKAALSFELKLDPVKTPKTVELATFDKISATQIAEQLTFLEHLIFSKIPAQACVVLLLLFADFVVFLSDVSLPLQTSSLVASEILRRQSPSARATVIEKWATVGEVCRNLHNFNSVLEISSAFMSSSIFRLKKTWEKVSKQTRTLIDRLQKLVSSDGRFKNMREALRCADPPCVPYLGFYLTDLAFIEDGTPNSNENGLINFSKMRMIAQVIQEIKHYQQNVYTLEHDKRIIRYLTSKANLMDEDMQYRTSLTLEPRKRASSKLKQPGDAT</sequence>
<accession>A0AAD9V7X5</accession>
<feature type="compositionally biased region" description="Polar residues" evidence="4">
    <location>
        <begin position="764"/>
        <end position="777"/>
    </location>
</feature>
<dbReference type="Proteomes" id="UP001249851">
    <property type="component" value="Unassembled WGS sequence"/>
</dbReference>
<dbReference type="CDD" id="cd00155">
    <property type="entry name" value="RasGEF"/>
    <property type="match status" value="1"/>
</dbReference>
<dbReference type="PROSITE" id="PS50096">
    <property type="entry name" value="IQ"/>
    <property type="match status" value="1"/>
</dbReference>
<evidence type="ECO:0000256" key="1">
    <source>
        <dbReference type="ARBA" id="ARBA00022658"/>
    </source>
</evidence>
<dbReference type="InterPro" id="IPR035899">
    <property type="entry name" value="DBL_dom_sf"/>
</dbReference>
<dbReference type="InterPro" id="IPR023578">
    <property type="entry name" value="Ras_GEF_dom_sf"/>
</dbReference>
<dbReference type="PROSITE" id="PS50003">
    <property type="entry name" value="PH_DOMAIN"/>
    <property type="match status" value="1"/>
</dbReference>
<dbReference type="PANTHER" id="PTHR23113">
    <property type="entry name" value="GUANINE NUCLEOTIDE EXCHANGE FACTOR"/>
    <property type="match status" value="1"/>
</dbReference>
<dbReference type="SMART" id="SM00325">
    <property type="entry name" value="RhoGEF"/>
    <property type="match status" value="1"/>
</dbReference>
<feature type="region of interest" description="Disordered" evidence="4">
    <location>
        <begin position="727"/>
        <end position="777"/>
    </location>
</feature>
<dbReference type="Gene3D" id="1.20.870.10">
    <property type="entry name" value="Son of sevenless (SoS) protein Chain: S domain 1"/>
    <property type="match status" value="1"/>
</dbReference>
<dbReference type="PROSITE" id="PS00720">
    <property type="entry name" value="RASGEF"/>
    <property type="match status" value="1"/>
</dbReference>
<feature type="region of interest" description="Disordered" evidence="4">
    <location>
        <begin position="678"/>
        <end position="699"/>
    </location>
</feature>
<dbReference type="GO" id="GO:0005886">
    <property type="term" value="C:plasma membrane"/>
    <property type="evidence" value="ECO:0007669"/>
    <property type="project" value="TreeGrafter"/>
</dbReference>
<dbReference type="PROSITE" id="PS50009">
    <property type="entry name" value="RASGEF_CAT"/>
    <property type="match status" value="1"/>
</dbReference>
<dbReference type="Pfam" id="PF00617">
    <property type="entry name" value="RasGEF"/>
    <property type="match status" value="1"/>
</dbReference>
<dbReference type="SMART" id="SM00147">
    <property type="entry name" value="RasGEF"/>
    <property type="match status" value="1"/>
</dbReference>
<dbReference type="Gene3D" id="2.30.29.30">
    <property type="entry name" value="Pleckstrin-homology domain (PH domain)/Phosphotyrosine-binding domain (PTB)"/>
    <property type="match status" value="2"/>
</dbReference>
<feature type="domain" description="PH" evidence="5">
    <location>
        <begin position="22"/>
        <end position="126"/>
    </location>
</feature>
<protein>
    <submittedName>
        <fullName evidence="8">Ras-specific guanine nucleotide-releasing factor 1</fullName>
    </submittedName>
</protein>
<feature type="domain" description="DH" evidence="7">
    <location>
        <begin position="231"/>
        <end position="464"/>
    </location>
</feature>
<keyword evidence="9" id="KW-1185">Reference proteome</keyword>
<keyword evidence="3" id="KW-0175">Coiled coil</keyword>